<dbReference type="EMBL" id="VSSQ01000476">
    <property type="protein sequence ID" value="MPL95654.1"/>
    <property type="molecule type" value="Genomic_DNA"/>
</dbReference>
<name>A0A644VW31_9ZZZZ</name>
<accession>A0A644VW31</accession>
<reference evidence="1" key="1">
    <citation type="submission" date="2019-08" db="EMBL/GenBank/DDBJ databases">
        <authorList>
            <person name="Kucharzyk K."/>
            <person name="Murdoch R.W."/>
            <person name="Higgins S."/>
            <person name="Loffler F."/>
        </authorList>
    </citation>
    <scope>NUCLEOTIDE SEQUENCE</scope>
</reference>
<evidence type="ECO:0000313" key="1">
    <source>
        <dbReference type="EMBL" id="MPL95654.1"/>
    </source>
</evidence>
<gene>
    <name evidence="1" type="ORF">SDC9_41826</name>
</gene>
<comment type="caution">
    <text evidence="1">The sequence shown here is derived from an EMBL/GenBank/DDBJ whole genome shotgun (WGS) entry which is preliminary data.</text>
</comment>
<proteinExistence type="predicted"/>
<sequence length="62" mass="6756">MMWIKDTNGNWYCDGPLCTCTIKASACVWDKNDDGSWYLSQPAAPVSRIPSLHSGSGMFLAG</sequence>
<protein>
    <submittedName>
        <fullName evidence="1">Uncharacterized protein</fullName>
    </submittedName>
</protein>
<organism evidence="1">
    <name type="scientific">bioreactor metagenome</name>
    <dbReference type="NCBI Taxonomy" id="1076179"/>
    <lineage>
        <taxon>unclassified sequences</taxon>
        <taxon>metagenomes</taxon>
        <taxon>ecological metagenomes</taxon>
    </lineage>
</organism>
<dbReference type="AlphaFoldDB" id="A0A644VW31"/>